<dbReference type="Proteomes" id="UP001457282">
    <property type="component" value="Unassembled WGS sequence"/>
</dbReference>
<reference evidence="3 4" key="1">
    <citation type="journal article" date="2023" name="G3 (Bethesda)">
        <title>A chromosome-length genome assembly and annotation of blackberry (Rubus argutus, cv. 'Hillquist').</title>
        <authorList>
            <person name="Bruna T."/>
            <person name="Aryal R."/>
            <person name="Dudchenko O."/>
            <person name="Sargent D.J."/>
            <person name="Mead D."/>
            <person name="Buti M."/>
            <person name="Cavallini A."/>
            <person name="Hytonen T."/>
            <person name="Andres J."/>
            <person name="Pham M."/>
            <person name="Weisz D."/>
            <person name="Mascagni F."/>
            <person name="Usai G."/>
            <person name="Natali L."/>
            <person name="Bassil N."/>
            <person name="Fernandez G.E."/>
            <person name="Lomsadze A."/>
            <person name="Armour M."/>
            <person name="Olukolu B."/>
            <person name="Poorten T."/>
            <person name="Britton C."/>
            <person name="Davik J."/>
            <person name="Ashrafi H."/>
            <person name="Aiden E.L."/>
            <person name="Borodovsky M."/>
            <person name="Worthington M."/>
        </authorList>
    </citation>
    <scope>NUCLEOTIDE SEQUENCE [LARGE SCALE GENOMIC DNA]</scope>
    <source>
        <strain evidence="3">PI 553951</strain>
    </source>
</reference>
<accession>A0AAW1WFG3</accession>
<organism evidence="3 4">
    <name type="scientific">Rubus argutus</name>
    <name type="common">Southern blackberry</name>
    <dbReference type="NCBI Taxonomy" id="59490"/>
    <lineage>
        <taxon>Eukaryota</taxon>
        <taxon>Viridiplantae</taxon>
        <taxon>Streptophyta</taxon>
        <taxon>Embryophyta</taxon>
        <taxon>Tracheophyta</taxon>
        <taxon>Spermatophyta</taxon>
        <taxon>Magnoliopsida</taxon>
        <taxon>eudicotyledons</taxon>
        <taxon>Gunneridae</taxon>
        <taxon>Pentapetalae</taxon>
        <taxon>rosids</taxon>
        <taxon>fabids</taxon>
        <taxon>Rosales</taxon>
        <taxon>Rosaceae</taxon>
        <taxon>Rosoideae</taxon>
        <taxon>Rosoideae incertae sedis</taxon>
        <taxon>Rubus</taxon>
    </lineage>
</organism>
<protein>
    <recommendedName>
        <fullName evidence="2">FAR1 domain-containing protein</fullName>
    </recommendedName>
</protein>
<feature type="region of interest" description="Disordered" evidence="1">
    <location>
        <begin position="1"/>
        <end position="70"/>
    </location>
</feature>
<evidence type="ECO:0000313" key="4">
    <source>
        <dbReference type="Proteomes" id="UP001457282"/>
    </source>
</evidence>
<evidence type="ECO:0000313" key="3">
    <source>
        <dbReference type="EMBL" id="KAK9922229.1"/>
    </source>
</evidence>
<dbReference type="Pfam" id="PF03101">
    <property type="entry name" value="FAR1"/>
    <property type="match status" value="1"/>
</dbReference>
<feature type="domain" description="FAR1" evidence="2">
    <location>
        <begin position="107"/>
        <end position="159"/>
    </location>
</feature>
<comment type="caution">
    <text evidence="3">The sequence shown here is derived from an EMBL/GenBank/DDBJ whole genome shotgun (WGS) entry which is preliminary data.</text>
</comment>
<dbReference type="InterPro" id="IPR004330">
    <property type="entry name" value="FAR1_DNA_bnd_dom"/>
</dbReference>
<sequence length="164" mass="18870">MDEGGLRFSESQYYATYSSDEDDDSEDDASVGDDDEGSKDTSMGESKDTSMGESADTTMGDKEPNNTLIPEFDGKHGFMWFNGKHYRDLSMKDLEGVDFKTIEEAEKFYTYYSIVLGFSIRKHMRDVDMDDPSLVVRREWVCSKQGEVRAKEKKKRKRNENITM</sequence>
<evidence type="ECO:0000259" key="2">
    <source>
        <dbReference type="Pfam" id="PF03101"/>
    </source>
</evidence>
<dbReference type="EMBL" id="JBEDUW010000006">
    <property type="protein sequence ID" value="KAK9922229.1"/>
    <property type="molecule type" value="Genomic_DNA"/>
</dbReference>
<dbReference type="AlphaFoldDB" id="A0AAW1WFG3"/>
<keyword evidence="4" id="KW-1185">Reference proteome</keyword>
<feature type="compositionally biased region" description="Acidic residues" evidence="1">
    <location>
        <begin position="19"/>
        <end position="37"/>
    </location>
</feature>
<proteinExistence type="predicted"/>
<dbReference type="PANTHER" id="PTHR46328">
    <property type="entry name" value="FAR-RED IMPAIRED RESPONSIVE (FAR1) FAMILY PROTEIN-RELATED"/>
    <property type="match status" value="1"/>
</dbReference>
<dbReference type="PANTHER" id="PTHR46328:SF38">
    <property type="entry name" value="FAR1 DNA-BINDING DOMAIN PROTEIN"/>
    <property type="match status" value="1"/>
</dbReference>
<name>A0AAW1WFG3_RUBAR</name>
<gene>
    <name evidence="3" type="ORF">M0R45_030704</name>
</gene>
<evidence type="ECO:0000256" key="1">
    <source>
        <dbReference type="SAM" id="MobiDB-lite"/>
    </source>
</evidence>